<feature type="domain" description="AAA" evidence="2">
    <location>
        <begin position="2"/>
        <end position="176"/>
    </location>
</feature>
<dbReference type="Proteomes" id="UP000050509">
    <property type="component" value="Unassembled WGS sequence"/>
</dbReference>
<proteinExistence type="inferred from homology"/>
<sequence>MVISIASQKGGTGKTTTSLALAAGLARRGKKVLLIDTDSQANSSKVLLPDYQSLRKEQTLYQTILESKPLIIHPTTVPNLSVVPAHILLADTDMALTTALDHREARLKRQLDEVRALYDYVFIDCPPALSWLTINAFTASDGIIVVIAPGYFELDSVVQISKSIKEVQDYFNPTLSLLGFLFTMSDSTVNSKTSLKLLRQAYPDSVLTTVIPRNTDIRDAHFSKQDIFGDRPQSRAAEEYNRLIDEIFYAEEIK</sequence>
<keyword evidence="4" id="KW-1185">Reference proteome</keyword>
<dbReference type="PIRSF" id="PIRSF009320">
    <property type="entry name" value="Nuc_binding_HP_1000"/>
    <property type="match status" value="1"/>
</dbReference>
<comment type="similarity">
    <text evidence="1">Belongs to the ParA family.</text>
</comment>
<comment type="caution">
    <text evidence="3">The sequence shown here is derived from an EMBL/GenBank/DDBJ whole genome shotgun (WGS) entry which is preliminary data.</text>
</comment>
<dbReference type="InterPro" id="IPR050678">
    <property type="entry name" value="DNA_Partitioning_ATPase"/>
</dbReference>
<evidence type="ECO:0000259" key="2">
    <source>
        <dbReference type="Pfam" id="PF13614"/>
    </source>
</evidence>
<dbReference type="CDD" id="cd02042">
    <property type="entry name" value="ParAB_family"/>
    <property type="match status" value="1"/>
</dbReference>
<reference evidence="3 4" key="1">
    <citation type="submission" date="2015-09" db="EMBL/GenBank/DDBJ databases">
        <title>Draft genome sequence of Kouleothrix aurantiaca JCM 19913.</title>
        <authorList>
            <person name="Hemp J."/>
        </authorList>
    </citation>
    <scope>NUCLEOTIDE SEQUENCE [LARGE SCALE GENOMIC DNA]</scope>
    <source>
        <strain evidence="3 4">COM-B</strain>
    </source>
</reference>
<gene>
    <name evidence="3" type="ORF">SE17_32255</name>
</gene>
<evidence type="ECO:0000256" key="1">
    <source>
        <dbReference type="ARBA" id="ARBA00006976"/>
    </source>
</evidence>
<dbReference type="InterPro" id="IPR027417">
    <property type="entry name" value="P-loop_NTPase"/>
</dbReference>
<dbReference type="Gene3D" id="3.40.50.300">
    <property type="entry name" value="P-loop containing nucleotide triphosphate hydrolases"/>
    <property type="match status" value="1"/>
</dbReference>
<dbReference type="SUPFAM" id="SSF52540">
    <property type="entry name" value="P-loop containing nucleoside triphosphate hydrolases"/>
    <property type="match status" value="1"/>
</dbReference>
<dbReference type="InterPro" id="IPR025669">
    <property type="entry name" value="AAA_dom"/>
</dbReference>
<evidence type="ECO:0000313" key="4">
    <source>
        <dbReference type="Proteomes" id="UP000050509"/>
    </source>
</evidence>
<name>A0A0P9EZF8_9CHLR</name>
<dbReference type="FunFam" id="3.40.50.300:FF:000285">
    <property type="entry name" value="Sporulation initiation inhibitor Soj"/>
    <property type="match status" value="1"/>
</dbReference>
<organism evidence="3 4">
    <name type="scientific">Kouleothrix aurantiaca</name>
    <dbReference type="NCBI Taxonomy" id="186479"/>
    <lineage>
        <taxon>Bacteria</taxon>
        <taxon>Bacillati</taxon>
        <taxon>Chloroflexota</taxon>
        <taxon>Chloroflexia</taxon>
        <taxon>Chloroflexales</taxon>
        <taxon>Roseiflexineae</taxon>
        <taxon>Roseiflexaceae</taxon>
        <taxon>Kouleothrix</taxon>
    </lineage>
</organism>
<dbReference type="PANTHER" id="PTHR13696">
    <property type="entry name" value="P-LOOP CONTAINING NUCLEOSIDE TRIPHOSPHATE HYDROLASE"/>
    <property type="match status" value="1"/>
</dbReference>
<dbReference type="Pfam" id="PF13614">
    <property type="entry name" value="AAA_31"/>
    <property type="match status" value="1"/>
</dbReference>
<dbReference type="EMBL" id="LJCR01001927">
    <property type="protein sequence ID" value="KPV49504.1"/>
    <property type="molecule type" value="Genomic_DNA"/>
</dbReference>
<dbReference type="PANTHER" id="PTHR13696:SF52">
    <property type="entry name" value="PARA FAMILY PROTEIN CT_582"/>
    <property type="match status" value="1"/>
</dbReference>
<dbReference type="AlphaFoldDB" id="A0A0P9EZF8"/>
<accession>A0A0P9EZF8</accession>
<evidence type="ECO:0000313" key="3">
    <source>
        <dbReference type="EMBL" id="KPV49504.1"/>
    </source>
</evidence>
<protein>
    <recommendedName>
        <fullName evidence="2">AAA domain-containing protein</fullName>
    </recommendedName>
</protein>